<sequence length="155" mass="15924">MAEQAPCTCGSNEKNRLIFPCSGQANTGQISNQAAIQLSDEGYGSFVCTALLASGSDSLAERARGVQEVVAIDGCGMDCARKILEQAGVPVHQHLVITDLGTEKKSGNRSFTSDEVESIVSAAWKGEGKLQESSSGEKKSDGSGGCGCDCGGKCG</sequence>
<dbReference type="Pfam" id="PF08859">
    <property type="entry name" value="DGC"/>
    <property type="match status" value="1"/>
</dbReference>
<name>A0A8E7EIS0_9EURY</name>
<dbReference type="EMBL" id="CP075546">
    <property type="protein sequence ID" value="QVV87826.1"/>
    <property type="molecule type" value="Genomic_DNA"/>
</dbReference>
<evidence type="ECO:0000256" key="1">
    <source>
        <dbReference type="SAM" id="MobiDB-lite"/>
    </source>
</evidence>
<evidence type="ECO:0000313" key="3">
    <source>
        <dbReference type="Proteomes" id="UP000680656"/>
    </source>
</evidence>
<dbReference type="RefSeq" id="WP_214418645.1">
    <property type="nucleotide sequence ID" value="NZ_CP075546.1"/>
</dbReference>
<feature type="compositionally biased region" description="Basic and acidic residues" evidence="1">
    <location>
        <begin position="126"/>
        <end position="141"/>
    </location>
</feature>
<proteinExistence type="predicted"/>
<dbReference type="AlphaFoldDB" id="A0A8E7EIS0"/>
<reference evidence="2 3" key="1">
    <citation type="submission" date="2021-05" db="EMBL/GenBank/DDBJ databases">
        <title>A novel Methanospirillum isolate from a pyrite-forming mixed culture.</title>
        <authorList>
            <person name="Bunk B."/>
            <person name="Sproer C."/>
            <person name="Spring S."/>
            <person name="Pester M."/>
        </authorList>
    </citation>
    <scope>NUCLEOTIDE SEQUENCE [LARGE SCALE GENOMIC DNA]</scope>
    <source>
        <strain evidence="2 3">J.3.6.1-F.2.7.3</strain>
    </source>
</reference>
<accession>A0A8E7EIS0</accession>
<dbReference type="Proteomes" id="UP000680656">
    <property type="component" value="Chromosome"/>
</dbReference>
<dbReference type="InterPro" id="IPR014958">
    <property type="entry name" value="DGC"/>
</dbReference>
<feature type="region of interest" description="Disordered" evidence="1">
    <location>
        <begin position="126"/>
        <end position="155"/>
    </location>
</feature>
<protein>
    <submittedName>
        <fullName evidence="2">Zinc-binding protein</fullName>
    </submittedName>
</protein>
<keyword evidence="3" id="KW-1185">Reference proteome</keyword>
<evidence type="ECO:0000313" key="2">
    <source>
        <dbReference type="EMBL" id="QVV87826.1"/>
    </source>
</evidence>
<dbReference type="KEGG" id="mrtj:KHC33_10780"/>
<dbReference type="PIRSF" id="PIRSF037181">
    <property type="entry name" value="DGC"/>
    <property type="match status" value="1"/>
</dbReference>
<gene>
    <name evidence="2" type="ORF">KHC33_10780</name>
</gene>
<dbReference type="GeneID" id="65097674"/>
<organism evidence="2 3">
    <name type="scientific">Methanospirillum purgamenti</name>
    <dbReference type="NCBI Taxonomy" id="2834276"/>
    <lineage>
        <taxon>Archaea</taxon>
        <taxon>Methanobacteriati</taxon>
        <taxon>Methanobacteriota</taxon>
        <taxon>Stenosarchaea group</taxon>
        <taxon>Methanomicrobia</taxon>
        <taxon>Methanomicrobiales</taxon>
        <taxon>Methanospirillaceae</taxon>
        <taxon>Methanospirillum</taxon>
    </lineage>
</organism>